<evidence type="ECO:0008006" key="2">
    <source>
        <dbReference type="Google" id="ProtNLM"/>
    </source>
</evidence>
<organism evidence="1">
    <name type="scientific">viral metagenome</name>
    <dbReference type="NCBI Taxonomy" id="1070528"/>
    <lineage>
        <taxon>unclassified sequences</taxon>
        <taxon>metagenomes</taxon>
        <taxon>organismal metagenomes</taxon>
    </lineage>
</organism>
<dbReference type="InterPro" id="IPR036034">
    <property type="entry name" value="PDZ_sf"/>
</dbReference>
<reference evidence="1" key="1">
    <citation type="journal article" date="2020" name="Nature">
        <title>Giant virus diversity and host interactions through global metagenomics.</title>
        <authorList>
            <person name="Schulz F."/>
            <person name="Roux S."/>
            <person name="Paez-Espino D."/>
            <person name="Jungbluth S."/>
            <person name="Walsh D.A."/>
            <person name="Denef V.J."/>
            <person name="McMahon K.D."/>
            <person name="Konstantinidis K.T."/>
            <person name="Eloe-Fadrosh E.A."/>
            <person name="Kyrpides N.C."/>
            <person name="Woyke T."/>
        </authorList>
    </citation>
    <scope>NUCLEOTIDE SEQUENCE</scope>
    <source>
        <strain evidence="1">GVMAG-M-3300020187-37</strain>
    </source>
</reference>
<dbReference type="EMBL" id="MN739346">
    <property type="protein sequence ID" value="QHS99745.1"/>
    <property type="molecule type" value="Genomic_DNA"/>
</dbReference>
<evidence type="ECO:0000313" key="1">
    <source>
        <dbReference type="EMBL" id="QHS99745.1"/>
    </source>
</evidence>
<protein>
    <recommendedName>
        <fullName evidence="2">PDZ domain-containing protein</fullName>
    </recommendedName>
</protein>
<proteinExistence type="predicted"/>
<dbReference type="Gene3D" id="2.30.42.10">
    <property type="match status" value="1"/>
</dbReference>
<dbReference type="SUPFAM" id="SSF50156">
    <property type="entry name" value="PDZ domain-like"/>
    <property type="match status" value="1"/>
</dbReference>
<accession>A0A6C0C4W5</accession>
<dbReference type="AlphaFoldDB" id="A0A6C0C4W5"/>
<sequence length="128" mass="14955">MFKSKSVPINMNDYDQIIVPILTDVKRGKSTSMIKAIEFKGVEPIGICYENINNKIIVTDIIKDSIADNNKEICIGMELIEMNGQTVKKYNKTMDYIKTKYKLHKYIKLTFIKYIKKDLSEVFEIEKY</sequence>
<name>A0A6C0C4W5_9ZZZZ</name>